<evidence type="ECO:0000313" key="4">
    <source>
        <dbReference type="Proteomes" id="UP000199470"/>
    </source>
</evidence>
<name>A0A1I4KU32_9BURK</name>
<dbReference type="Proteomes" id="UP000199470">
    <property type="component" value="Unassembled WGS sequence"/>
</dbReference>
<gene>
    <name evidence="3" type="ORF">SAMN02982985_01636</name>
</gene>
<keyword evidence="2" id="KW-1133">Transmembrane helix</keyword>
<dbReference type="AlphaFoldDB" id="A0A1I4KU32"/>
<feature type="transmembrane region" description="Helical" evidence="2">
    <location>
        <begin position="69"/>
        <end position="89"/>
    </location>
</feature>
<sequence>MEARLAKIESVQEQTVRALDLLQRRLDDGLRELHAEIREARRDARADTDKVRSEARQDNEKTRDELASALKWLVGLHLATLLAVLGGLARLGHLL</sequence>
<keyword evidence="4" id="KW-1185">Reference proteome</keyword>
<dbReference type="EMBL" id="FOTW01000008">
    <property type="protein sequence ID" value="SFL82250.1"/>
    <property type="molecule type" value="Genomic_DNA"/>
</dbReference>
<dbReference type="STRING" id="758825.SAMN02982985_01636"/>
<dbReference type="RefSeq" id="WP_093386144.1">
    <property type="nucleotide sequence ID" value="NZ_FOTW01000008.1"/>
</dbReference>
<evidence type="ECO:0000313" key="3">
    <source>
        <dbReference type="EMBL" id="SFL82250.1"/>
    </source>
</evidence>
<organism evidence="3 4">
    <name type="scientific">Rugamonas rubra</name>
    <dbReference type="NCBI Taxonomy" id="758825"/>
    <lineage>
        <taxon>Bacteria</taxon>
        <taxon>Pseudomonadati</taxon>
        <taxon>Pseudomonadota</taxon>
        <taxon>Betaproteobacteria</taxon>
        <taxon>Burkholderiales</taxon>
        <taxon>Oxalobacteraceae</taxon>
        <taxon>Telluria group</taxon>
        <taxon>Rugamonas</taxon>
    </lineage>
</organism>
<feature type="region of interest" description="Disordered" evidence="1">
    <location>
        <begin position="41"/>
        <end position="63"/>
    </location>
</feature>
<evidence type="ECO:0000256" key="2">
    <source>
        <dbReference type="SAM" id="Phobius"/>
    </source>
</evidence>
<protein>
    <submittedName>
        <fullName evidence="3">Uncharacterized protein</fullName>
    </submittedName>
</protein>
<evidence type="ECO:0000256" key="1">
    <source>
        <dbReference type="SAM" id="MobiDB-lite"/>
    </source>
</evidence>
<keyword evidence="2" id="KW-0812">Transmembrane</keyword>
<reference evidence="3 4" key="1">
    <citation type="submission" date="2016-10" db="EMBL/GenBank/DDBJ databases">
        <authorList>
            <person name="de Groot N.N."/>
        </authorList>
    </citation>
    <scope>NUCLEOTIDE SEQUENCE [LARGE SCALE GENOMIC DNA]</scope>
    <source>
        <strain evidence="3 4">ATCC 43154</strain>
    </source>
</reference>
<keyword evidence="2" id="KW-0472">Membrane</keyword>
<accession>A0A1I4KU32</accession>
<proteinExistence type="predicted"/>